<feature type="domain" description="Fe2OG dioxygenase" evidence="6">
    <location>
        <begin position="182"/>
        <end position="296"/>
    </location>
</feature>
<reference evidence="7" key="1">
    <citation type="submission" date="2021-02" db="EMBL/GenBank/DDBJ databases">
        <title>Skermanella TT6 skin isolate.</title>
        <authorList>
            <person name="Lee K."/>
            <person name="Ganzorig M."/>
        </authorList>
    </citation>
    <scope>NUCLEOTIDE SEQUENCE</scope>
    <source>
        <strain evidence="7">TT6</strain>
    </source>
</reference>
<evidence type="ECO:0000313" key="8">
    <source>
        <dbReference type="Proteomes" id="UP000595197"/>
    </source>
</evidence>
<organism evidence="7 8">
    <name type="scientific">Skermanella cutis</name>
    <dbReference type="NCBI Taxonomy" id="2775420"/>
    <lineage>
        <taxon>Bacteria</taxon>
        <taxon>Pseudomonadati</taxon>
        <taxon>Pseudomonadota</taxon>
        <taxon>Alphaproteobacteria</taxon>
        <taxon>Rhodospirillales</taxon>
        <taxon>Azospirillaceae</taxon>
        <taxon>Skermanella</taxon>
    </lineage>
</organism>
<dbReference type="InterPro" id="IPR026992">
    <property type="entry name" value="DIOX_N"/>
</dbReference>
<dbReference type="PRINTS" id="PR00682">
    <property type="entry name" value="IPNSYNTHASE"/>
</dbReference>
<evidence type="ECO:0000256" key="1">
    <source>
        <dbReference type="ARBA" id="ARBA00008056"/>
    </source>
</evidence>
<sequence length="340" mass="37797">MQHTFDEIPVIDTSPLFQGGDGAGKPGRDGVDRAIGGACEEIGFFVISGAALREFAPPGRLASLFRFFDLPEERKRPLARRRFVPANTNSYRGYFPTVDGDLSFKEGIDVGPEFVHGDPRYPLEHPLIERNVWPDEADLPGWRAEIGAHYAAMTDLGRILMRSMARYLGLEEGWFDPHFEATNSTLRLLHYPPRTDASLVGVADGHVVHDGVRRPVMAENHVDSGLLTLLYQDDTGGLQVRNGAGRWIDVPPLADSFVVNLGGALQHWTDRRFVATAHRVLGDGRERFSAPFFFEPAVDAVMHPIPSAERPPHLEPIRYGEHLIRAMQSFVETRGVATKS</sequence>
<comment type="similarity">
    <text evidence="1 5">Belongs to the iron/ascorbate-dependent oxidoreductase family.</text>
</comment>
<protein>
    <submittedName>
        <fullName evidence="7">Isopenicillin N synthase family oxygenase</fullName>
    </submittedName>
</protein>
<evidence type="ECO:0000313" key="7">
    <source>
        <dbReference type="EMBL" id="QQP91610.1"/>
    </source>
</evidence>
<evidence type="ECO:0000256" key="2">
    <source>
        <dbReference type="ARBA" id="ARBA00022723"/>
    </source>
</evidence>
<dbReference type="RefSeq" id="WP_201079705.1">
    <property type="nucleotide sequence ID" value="NZ_CP067420.1"/>
</dbReference>
<evidence type="ECO:0000256" key="5">
    <source>
        <dbReference type="RuleBase" id="RU003682"/>
    </source>
</evidence>
<gene>
    <name evidence="7" type="ORF">IGS68_10535</name>
</gene>
<dbReference type="InterPro" id="IPR005123">
    <property type="entry name" value="Oxoglu/Fe-dep_dioxygenase_dom"/>
</dbReference>
<dbReference type="Proteomes" id="UP000595197">
    <property type="component" value="Chromosome"/>
</dbReference>
<dbReference type="Pfam" id="PF03171">
    <property type="entry name" value="2OG-FeII_Oxy"/>
    <property type="match status" value="1"/>
</dbReference>
<proteinExistence type="inferred from homology"/>
<evidence type="ECO:0000256" key="3">
    <source>
        <dbReference type="ARBA" id="ARBA00023002"/>
    </source>
</evidence>
<dbReference type="PANTHER" id="PTHR10209:SF881">
    <property type="entry name" value="FI07970P-RELATED"/>
    <property type="match status" value="1"/>
</dbReference>
<keyword evidence="3 5" id="KW-0560">Oxidoreductase</keyword>
<keyword evidence="8" id="KW-1185">Reference proteome</keyword>
<dbReference type="InterPro" id="IPR044861">
    <property type="entry name" value="IPNS-like_FE2OG_OXY"/>
</dbReference>
<dbReference type="PROSITE" id="PS51471">
    <property type="entry name" value="FE2OG_OXY"/>
    <property type="match status" value="1"/>
</dbReference>
<name>A0ABX7BCZ4_9PROT</name>
<dbReference type="PANTHER" id="PTHR10209">
    <property type="entry name" value="OXIDOREDUCTASE, 2OG-FE II OXYGENASE FAMILY PROTEIN"/>
    <property type="match status" value="1"/>
</dbReference>
<evidence type="ECO:0000256" key="4">
    <source>
        <dbReference type="ARBA" id="ARBA00023004"/>
    </source>
</evidence>
<dbReference type="SUPFAM" id="SSF51197">
    <property type="entry name" value="Clavaminate synthase-like"/>
    <property type="match status" value="1"/>
</dbReference>
<dbReference type="EMBL" id="CP067420">
    <property type="protein sequence ID" value="QQP91610.1"/>
    <property type="molecule type" value="Genomic_DNA"/>
</dbReference>
<keyword evidence="2 5" id="KW-0479">Metal-binding</keyword>
<dbReference type="InterPro" id="IPR027443">
    <property type="entry name" value="IPNS-like_sf"/>
</dbReference>
<accession>A0ABX7BCZ4</accession>
<evidence type="ECO:0000259" key="6">
    <source>
        <dbReference type="PROSITE" id="PS51471"/>
    </source>
</evidence>
<keyword evidence="4 5" id="KW-0408">Iron</keyword>
<dbReference type="Pfam" id="PF14226">
    <property type="entry name" value="DIOX_N"/>
    <property type="match status" value="1"/>
</dbReference>
<dbReference type="Gene3D" id="2.60.120.330">
    <property type="entry name" value="B-lactam Antibiotic, Isopenicillin N Synthase, Chain"/>
    <property type="match status" value="1"/>
</dbReference>